<sequence>MTTSARAVDLQEYIEGLTADLKARPFGDYESFDACVMAHGDKDDPEAYCAAMKREIEGEAARSRKTGKKHALGIVQRSTQLQFRAEADLPKGTCGRVVGVALRYGVVDDYGTRFLRGALDRTRSEKVPAGRVALFANMAWDGSGMHSYSARTHVGTVRSMEDMGDDVMMMADIFDTEEGRALKEYLSAVMETGSMTGLSIGFRERVTSPGVVEINGRKEGIIDIKEVELMEVTVTPLAAVPGTQVLGVRTQSATKEVVVGLMRSLPSEERNQILQDMQATQGDAQPPDAAGLTPADRGSEPPDVASMEDRMMAYRSTFTGRST</sequence>
<dbReference type="EMBL" id="LCPW01000013">
    <property type="protein sequence ID" value="KKW05625.1"/>
    <property type="molecule type" value="Genomic_DNA"/>
</dbReference>
<evidence type="ECO:0000259" key="5">
    <source>
        <dbReference type="Pfam" id="PF04586"/>
    </source>
</evidence>
<feature type="domain" description="Prohead serine protease" evidence="5">
    <location>
        <begin position="99"/>
        <end position="248"/>
    </location>
</feature>
<evidence type="ECO:0000313" key="6">
    <source>
        <dbReference type="EMBL" id="KKW05625.1"/>
    </source>
</evidence>
<evidence type="ECO:0000256" key="3">
    <source>
        <dbReference type="ARBA" id="ARBA00022801"/>
    </source>
</evidence>
<evidence type="ECO:0000313" key="7">
    <source>
        <dbReference type="Proteomes" id="UP000034119"/>
    </source>
</evidence>
<protein>
    <recommendedName>
        <fullName evidence="5">Prohead serine protease domain-containing protein</fullName>
    </recommendedName>
</protein>
<reference evidence="6 7" key="1">
    <citation type="journal article" date="2015" name="Nature">
        <title>rRNA introns, odd ribosomes, and small enigmatic genomes across a large radiation of phyla.</title>
        <authorList>
            <person name="Brown C.T."/>
            <person name="Hug L.A."/>
            <person name="Thomas B.C."/>
            <person name="Sharon I."/>
            <person name="Castelle C.J."/>
            <person name="Singh A."/>
            <person name="Wilkins M.J."/>
            <person name="Williams K.H."/>
            <person name="Banfield J.F."/>
        </authorList>
    </citation>
    <scope>NUCLEOTIDE SEQUENCE [LARGE SCALE GENOMIC DNA]</scope>
</reference>
<accession>A0A0G1VHB1</accession>
<dbReference type="InterPro" id="IPR054613">
    <property type="entry name" value="Peptidase_S78_dom"/>
</dbReference>
<evidence type="ECO:0000256" key="4">
    <source>
        <dbReference type="SAM" id="MobiDB-lite"/>
    </source>
</evidence>
<dbReference type="AlphaFoldDB" id="A0A0G1VHB1"/>
<dbReference type="Pfam" id="PF04586">
    <property type="entry name" value="Peptidase_S78"/>
    <property type="match status" value="1"/>
</dbReference>
<evidence type="ECO:0000256" key="2">
    <source>
        <dbReference type="ARBA" id="ARBA00022670"/>
    </source>
</evidence>
<comment type="caution">
    <text evidence="6">The sequence shown here is derived from an EMBL/GenBank/DDBJ whole genome shotgun (WGS) entry which is preliminary data.</text>
</comment>
<evidence type="ECO:0000256" key="1">
    <source>
        <dbReference type="ARBA" id="ARBA00022612"/>
    </source>
</evidence>
<name>A0A0G1VHB1_9BACT</name>
<keyword evidence="1" id="KW-1188">Viral release from host cell</keyword>
<dbReference type="GO" id="GO:0008233">
    <property type="term" value="F:peptidase activity"/>
    <property type="evidence" value="ECO:0007669"/>
    <property type="project" value="UniProtKB-KW"/>
</dbReference>
<organism evidence="6 7">
    <name type="scientific">candidate division CPR1 bacterium GW2011_GWC1_49_13</name>
    <dbReference type="NCBI Taxonomy" id="1618342"/>
    <lineage>
        <taxon>Bacteria</taxon>
        <taxon>candidate division CPR1</taxon>
    </lineage>
</organism>
<proteinExistence type="predicted"/>
<feature type="region of interest" description="Disordered" evidence="4">
    <location>
        <begin position="278"/>
        <end position="323"/>
    </location>
</feature>
<dbReference type="GO" id="GO:0006508">
    <property type="term" value="P:proteolysis"/>
    <property type="evidence" value="ECO:0007669"/>
    <property type="project" value="UniProtKB-KW"/>
</dbReference>
<gene>
    <name evidence="6" type="ORF">UY40_C0013G0003</name>
</gene>
<keyword evidence="2" id="KW-0645">Protease</keyword>
<dbReference type="Proteomes" id="UP000034119">
    <property type="component" value="Unassembled WGS sequence"/>
</dbReference>
<keyword evidence="3" id="KW-0378">Hydrolase</keyword>
<dbReference type="STRING" id="1618342.UY40_C0013G0003"/>